<evidence type="ECO:0000313" key="16">
    <source>
        <dbReference type="Proteomes" id="UP000823046"/>
    </source>
</evidence>
<keyword evidence="16" id="KW-1185">Reference proteome</keyword>
<evidence type="ECO:0000313" key="15">
    <source>
        <dbReference type="EMBL" id="KAF8822990.1"/>
    </source>
</evidence>
<comment type="catalytic activity">
    <reaction evidence="1">
        <text>S-ubiquitinyl-[E2 ubiquitin-conjugating enzyme]-L-cysteine + [acceptor protein]-L-lysine = [E2 ubiquitin-conjugating enzyme]-L-cysteine + N(6)-ubiquitinyl-[acceptor protein]-L-lysine.</text>
        <dbReference type="EC" id="2.3.2.27"/>
    </reaction>
</comment>
<dbReference type="InterPro" id="IPR001841">
    <property type="entry name" value="Znf_RING"/>
</dbReference>
<feature type="region of interest" description="Disordered" evidence="13">
    <location>
        <begin position="233"/>
        <end position="269"/>
    </location>
</feature>
<feature type="region of interest" description="Disordered" evidence="13">
    <location>
        <begin position="511"/>
        <end position="533"/>
    </location>
</feature>
<dbReference type="EMBL" id="JADAQX010000008">
    <property type="protein sequence ID" value="KAF8822990.1"/>
    <property type="molecule type" value="Genomic_DNA"/>
</dbReference>
<proteinExistence type="predicted"/>
<evidence type="ECO:0000256" key="11">
    <source>
        <dbReference type="ARBA" id="ARBA00023136"/>
    </source>
</evidence>
<dbReference type="CDD" id="cd16467">
    <property type="entry name" value="RING-H2_RNF6-like"/>
    <property type="match status" value="1"/>
</dbReference>
<comment type="subcellular location">
    <subcellularLocation>
        <location evidence="2">Membrane</location>
        <topology evidence="2">Multi-pass membrane protein</topology>
    </subcellularLocation>
</comment>
<dbReference type="Gene3D" id="3.30.40.10">
    <property type="entry name" value="Zinc/RING finger domain, C3HC4 (zinc finger)"/>
    <property type="match status" value="1"/>
</dbReference>
<evidence type="ECO:0000259" key="14">
    <source>
        <dbReference type="PROSITE" id="PS50089"/>
    </source>
</evidence>
<sequence length="792" mass="86272">MNASIDVPNFVNTSLSKKTCALQSLEEDGISEALSENTSGTTSMNASESCTTSLLSGRETIIDDTITGSSATLINVYTDTLLDSSSPPPVYTQQELSNVCMTNSTIVEVSSSSIATISTERNSAGFSSVLPVTVVASNSPSLAPLPIVVPHHASTEEPASVDLSTQETRIENLPDFMSGQISTRSHEVSTREPDINLQLPQLISSANNLSSSRVTAPTSTPFSLAPLVPLPVPSPPPLQSEESPSRNIQHVPLPRSRNPPFVEQNFTPPNFPIRNDHRRDGAMDVHSAQPLLSPLPRREDTRIESQRISSRSSRTPLLDMPVRSPPQPAGNVASPSPGGFPLFYLSLASNEAGMASENPRDRNMGVEASDDTQRVNPYTRQLQDASGSTMIDTSLANVVTLSKGVNMQIIQLFPEELFDADKNIAEVQRSCGICKMEYTDQDILRRLPCWHAFHSTCIDKWLEGQKTCPLCRFQVDLGLMIDTSEVSYYSGGEIPVDAMLFVQESELSDRLYGQPSRNSNGPMLGPEEGATEGNSRIAVPDDSNMSSRVFPMIATNQQAVVDPRLLASAFLSGDNDAFTPMQDARGNVPRNSSSRPLPPRVEQRLANMAPPVPVERVEMPLQPLFPNSLTFTDSGSRAPHLFNLHSTLQNNLHVPSTRYPVSPYPIIDFRSSPRVDAHWLQSLAAPPLLGIDRMGMPVPSPIDPSMMGSHQSRSDLMGPRYPISRGDRRLSNVRPVPTLTHQLYPSGVVNPIQGIVSSPAIESLPRFINSSYPGVTRNSCRNATRAFPQNLR</sequence>
<keyword evidence="5" id="KW-0812">Transmembrane</keyword>
<evidence type="ECO:0000256" key="9">
    <source>
        <dbReference type="ARBA" id="ARBA00022833"/>
    </source>
</evidence>
<dbReference type="PROSITE" id="PS50089">
    <property type="entry name" value="ZF_RING_2"/>
    <property type="match status" value="1"/>
</dbReference>
<evidence type="ECO:0000256" key="7">
    <source>
        <dbReference type="ARBA" id="ARBA00022771"/>
    </source>
</evidence>
<dbReference type="InterPro" id="IPR013083">
    <property type="entry name" value="Znf_RING/FYVE/PHD"/>
</dbReference>
<evidence type="ECO:0000256" key="4">
    <source>
        <dbReference type="ARBA" id="ARBA00022679"/>
    </source>
</evidence>
<evidence type="ECO:0000256" key="13">
    <source>
        <dbReference type="SAM" id="MobiDB-lite"/>
    </source>
</evidence>
<dbReference type="SUPFAM" id="SSF57850">
    <property type="entry name" value="RING/U-box"/>
    <property type="match status" value="1"/>
</dbReference>
<dbReference type="PANTHER" id="PTHR45977:SF13">
    <property type="entry name" value="GB|AAF27103.1"/>
    <property type="match status" value="1"/>
</dbReference>
<gene>
    <name evidence="15" type="ORF">IE077_000168</name>
</gene>
<evidence type="ECO:0000256" key="1">
    <source>
        <dbReference type="ARBA" id="ARBA00000900"/>
    </source>
</evidence>
<evidence type="ECO:0000256" key="3">
    <source>
        <dbReference type="ARBA" id="ARBA00012483"/>
    </source>
</evidence>
<accession>A0ABQ7JGI2</accession>
<protein>
    <recommendedName>
        <fullName evidence="3">RING-type E3 ubiquitin transferase</fullName>
        <ecNumber evidence="3">2.3.2.27</ecNumber>
    </recommendedName>
</protein>
<keyword evidence="6" id="KW-0479">Metal-binding</keyword>
<dbReference type="SMART" id="SM00184">
    <property type="entry name" value="RING"/>
    <property type="match status" value="1"/>
</dbReference>
<evidence type="ECO:0000256" key="10">
    <source>
        <dbReference type="ARBA" id="ARBA00022989"/>
    </source>
</evidence>
<evidence type="ECO:0000256" key="2">
    <source>
        <dbReference type="ARBA" id="ARBA00004141"/>
    </source>
</evidence>
<dbReference type="PANTHER" id="PTHR45977">
    <property type="entry name" value="TARGET OF ERK KINASE MPK-1"/>
    <property type="match status" value="1"/>
</dbReference>
<evidence type="ECO:0000256" key="8">
    <source>
        <dbReference type="ARBA" id="ARBA00022786"/>
    </source>
</evidence>
<reference evidence="15 16" key="1">
    <citation type="journal article" date="2020" name="bioRxiv">
        <title>Metabolic contributions of an alphaproteobacterial endosymbiont in the apicomplexan Cardiosporidium cionae.</title>
        <authorList>
            <person name="Hunter E.S."/>
            <person name="Paight C.J."/>
            <person name="Lane C.E."/>
        </authorList>
    </citation>
    <scope>NUCLEOTIDE SEQUENCE [LARGE SCALE GENOMIC DNA]</scope>
    <source>
        <strain evidence="15">ESH_2018</strain>
    </source>
</reference>
<keyword evidence="10" id="KW-1133">Transmembrane helix</keyword>
<dbReference type="Pfam" id="PF13639">
    <property type="entry name" value="zf-RING_2"/>
    <property type="match status" value="1"/>
</dbReference>
<evidence type="ECO:0000256" key="5">
    <source>
        <dbReference type="ARBA" id="ARBA00022692"/>
    </source>
</evidence>
<keyword evidence="8" id="KW-0833">Ubl conjugation pathway</keyword>
<dbReference type="Proteomes" id="UP000823046">
    <property type="component" value="Unassembled WGS sequence"/>
</dbReference>
<comment type="caution">
    <text evidence="15">The sequence shown here is derived from an EMBL/GenBank/DDBJ whole genome shotgun (WGS) entry which is preliminary data.</text>
</comment>
<feature type="region of interest" description="Disordered" evidence="13">
    <location>
        <begin position="578"/>
        <end position="598"/>
    </location>
</feature>
<keyword evidence="7 12" id="KW-0863">Zinc-finger</keyword>
<keyword evidence="11" id="KW-0472">Membrane</keyword>
<name>A0ABQ7JGI2_9APIC</name>
<feature type="region of interest" description="Disordered" evidence="13">
    <location>
        <begin position="301"/>
        <end position="333"/>
    </location>
</feature>
<organism evidence="15 16">
    <name type="scientific">Cardiosporidium cionae</name>
    <dbReference type="NCBI Taxonomy" id="476202"/>
    <lineage>
        <taxon>Eukaryota</taxon>
        <taxon>Sar</taxon>
        <taxon>Alveolata</taxon>
        <taxon>Apicomplexa</taxon>
        <taxon>Aconoidasida</taxon>
        <taxon>Nephromycida</taxon>
        <taxon>Cardiosporidium</taxon>
    </lineage>
</organism>
<keyword evidence="4" id="KW-0808">Transferase</keyword>
<feature type="domain" description="RING-type" evidence="14">
    <location>
        <begin position="431"/>
        <end position="472"/>
    </location>
</feature>
<evidence type="ECO:0000256" key="6">
    <source>
        <dbReference type="ARBA" id="ARBA00022723"/>
    </source>
</evidence>
<keyword evidence="9" id="KW-0862">Zinc</keyword>
<evidence type="ECO:0000256" key="12">
    <source>
        <dbReference type="PROSITE-ProRule" id="PRU00175"/>
    </source>
</evidence>
<dbReference type="EC" id="2.3.2.27" evidence="3"/>